<reference evidence="1" key="1">
    <citation type="submission" date="2020-08" db="EMBL/GenBank/DDBJ databases">
        <title>Multicomponent nature underlies the extraordinary mechanical properties of spider dragline silk.</title>
        <authorList>
            <person name="Kono N."/>
            <person name="Nakamura H."/>
            <person name="Mori M."/>
            <person name="Yoshida Y."/>
            <person name="Ohtoshi R."/>
            <person name="Malay A.D."/>
            <person name="Moran D.A.P."/>
            <person name="Tomita M."/>
            <person name="Numata K."/>
            <person name="Arakawa K."/>
        </authorList>
    </citation>
    <scope>NUCLEOTIDE SEQUENCE</scope>
</reference>
<proteinExistence type="predicted"/>
<gene>
    <name evidence="1" type="ORF">NPIL_250891</name>
</gene>
<evidence type="ECO:0000313" key="2">
    <source>
        <dbReference type="Proteomes" id="UP000887013"/>
    </source>
</evidence>
<dbReference type="Proteomes" id="UP000887013">
    <property type="component" value="Unassembled WGS sequence"/>
</dbReference>
<keyword evidence="2" id="KW-1185">Reference proteome</keyword>
<evidence type="ECO:0000313" key="1">
    <source>
        <dbReference type="EMBL" id="GFT64046.1"/>
    </source>
</evidence>
<sequence length="97" mass="11133">MTGFLHESLQEVKHCPEGRFSNSCECPDRDTQPATHQTSDAAENIHCLNAKKKKKRDEAKQNILRIQIVTSRAYNCNRTKSRRFSHGLLVAIERPQL</sequence>
<dbReference type="EMBL" id="BMAW01019561">
    <property type="protein sequence ID" value="GFT64046.1"/>
    <property type="molecule type" value="Genomic_DNA"/>
</dbReference>
<name>A0A8X6PCX3_NEPPI</name>
<comment type="caution">
    <text evidence="1">The sequence shown here is derived from an EMBL/GenBank/DDBJ whole genome shotgun (WGS) entry which is preliminary data.</text>
</comment>
<organism evidence="1 2">
    <name type="scientific">Nephila pilipes</name>
    <name type="common">Giant wood spider</name>
    <name type="synonym">Nephila maculata</name>
    <dbReference type="NCBI Taxonomy" id="299642"/>
    <lineage>
        <taxon>Eukaryota</taxon>
        <taxon>Metazoa</taxon>
        <taxon>Ecdysozoa</taxon>
        <taxon>Arthropoda</taxon>
        <taxon>Chelicerata</taxon>
        <taxon>Arachnida</taxon>
        <taxon>Araneae</taxon>
        <taxon>Araneomorphae</taxon>
        <taxon>Entelegynae</taxon>
        <taxon>Araneoidea</taxon>
        <taxon>Nephilidae</taxon>
        <taxon>Nephila</taxon>
    </lineage>
</organism>
<accession>A0A8X6PCX3</accession>
<dbReference type="AlphaFoldDB" id="A0A8X6PCX3"/>
<protein>
    <submittedName>
        <fullName evidence="1">Uncharacterized protein</fullName>
    </submittedName>
</protein>